<feature type="compositionally biased region" description="Low complexity" evidence="1">
    <location>
        <begin position="163"/>
        <end position="175"/>
    </location>
</feature>
<reference evidence="2" key="1">
    <citation type="submission" date="2018-01" db="EMBL/GenBank/DDBJ databases">
        <title>An insight into the sialome of Amazonian anophelines.</title>
        <authorList>
            <person name="Ribeiro J.M."/>
            <person name="Scarpassa V."/>
            <person name="Calvo E."/>
        </authorList>
    </citation>
    <scope>NUCLEOTIDE SEQUENCE</scope>
    <source>
        <tissue evidence="2">Salivary glands</tissue>
    </source>
</reference>
<accession>A0A2M4APM8</accession>
<organism evidence="2">
    <name type="scientific">Anopheles triannulatus</name>
    <dbReference type="NCBI Taxonomy" id="58253"/>
    <lineage>
        <taxon>Eukaryota</taxon>
        <taxon>Metazoa</taxon>
        <taxon>Ecdysozoa</taxon>
        <taxon>Arthropoda</taxon>
        <taxon>Hexapoda</taxon>
        <taxon>Insecta</taxon>
        <taxon>Pterygota</taxon>
        <taxon>Neoptera</taxon>
        <taxon>Endopterygota</taxon>
        <taxon>Diptera</taxon>
        <taxon>Nematocera</taxon>
        <taxon>Culicoidea</taxon>
        <taxon>Culicidae</taxon>
        <taxon>Anophelinae</taxon>
        <taxon>Anopheles</taxon>
    </lineage>
</organism>
<sequence length="184" mass="20035">MYWRQIGHSLSTFPQAVHVAMWPHSSITHSIGASMQILHKSSEVSISIDRMDLSSRQRRNTRSRSSAFSQQPLKSTRLSIRISLSCFTESTSRSALSLMSVSLICFIFISCRLPEEYRLVQIVSSADAGGTVLVRGTGSVLVAPSSPEGAKRDAASFASSLTLASSVSESVSVKSNDPLLRRSR</sequence>
<evidence type="ECO:0000313" key="2">
    <source>
        <dbReference type="EMBL" id="MBW42730.1"/>
    </source>
</evidence>
<protein>
    <submittedName>
        <fullName evidence="2">Uncharacterized protein</fullName>
    </submittedName>
</protein>
<name>A0A2M4APM8_9DIPT</name>
<feature type="region of interest" description="Disordered" evidence="1">
    <location>
        <begin position="163"/>
        <end position="184"/>
    </location>
</feature>
<dbReference type="AlphaFoldDB" id="A0A2M4APM8"/>
<evidence type="ECO:0000256" key="1">
    <source>
        <dbReference type="SAM" id="MobiDB-lite"/>
    </source>
</evidence>
<dbReference type="EMBL" id="GGFK01009409">
    <property type="protein sequence ID" value="MBW42730.1"/>
    <property type="molecule type" value="Transcribed_RNA"/>
</dbReference>
<proteinExistence type="predicted"/>